<protein>
    <submittedName>
        <fullName evidence="2">Uncharacterized protein</fullName>
    </submittedName>
</protein>
<dbReference type="Proteomes" id="UP001165941">
    <property type="component" value="Unassembled WGS sequence"/>
</dbReference>
<name>A0ABX0S300_PONBL</name>
<feature type="region of interest" description="Disordered" evidence="1">
    <location>
        <begin position="1"/>
        <end position="63"/>
    </location>
</feature>
<sequence>MGENKGRIGSGWLRRRGLGRGGTRAQPGPHFRAPVHSPASPSRSPQRPRRRPHGPQLRSPTFSAQRCNAACVRSFGGELPSAPRPAGSAPPRYLLRSREAALRQSSREQNIGYWRQISRPTSSRRRCFSFSPSVRTQGAISVGVAEAALQTEAEVEATPHQPSASPPPGRAADPDRRRPADGTPAVATQSPAHGLRRACVATPPSAWGSAVRCVRRHAAQGLSVPLLSSRPGDTLRPPVEGPVSQLPALFGNRGEAAAPSNRLYCGGKTEGCARTQEKLQPPAAVGPCLRDSLSSRAAGDCSLCDAPPSTLHASTP</sequence>
<keyword evidence="3" id="KW-1185">Reference proteome</keyword>
<accession>A0ABX0S300</accession>
<proteinExistence type="predicted"/>
<evidence type="ECO:0000256" key="1">
    <source>
        <dbReference type="SAM" id="MobiDB-lite"/>
    </source>
</evidence>
<gene>
    <name evidence="2" type="ORF">BU61_6829</name>
</gene>
<evidence type="ECO:0000313" key="2">
    <source>
        <dbReference type="EMBL" id="NIG59497.1"/>
    </source>
</evidence>
<comment type="caution">
    <text evidence="2">The sequence shown here is derived from an EMBL/GenBank/DDBJ whole genome shotgun (WGS) entry which is preliminary data.</text>
</comment>
<reference evidence="2" key="1">
    <citation type="submission" date="2018-05" db="EMBL/GenBank/DDBJ databases">
        <authorList>
            <person name="Pedro S.L.S."/>
            <person name="Freitas R.C."/>
            <person name="Barreto A.S."/>
            <person name="Lima A.O.S."/>
        </authorList>
    </citation>
    <scope>NUCLEOTIDE SEQUENCE</scope>
    <source>
        <strain evidence="2">BP203</strain>
        <tissue evidence="2">Muscle</tissue>
    </source>
</reference>
<organism evidence="2 3">
    <name type="scientific">Pontoporia blainvillei</name>
    <name type="common">Franciscana</name>
    <name type="synonym">Delphinus blainvillei</name>
    <dbReference type="NCBI Taxonomy" id="48723"/>
    <lineage>
        <taxon>Eukaryota</taxon>
        <taxon>Metazoa</taxon>
        <taxon>Chordata</taxon>
        <taxon>Craniata</taxon>
        <taxon>Vertebrata</taxon>
        <taxon>Euteleostomi</taxon>
        <taxon>Mammalia</taxon>
        <taxon>Eutheria</taxon>
        <taxon>Laurasiatheria</taxon>
        <taxon>Artiodactyla</taxon>
        <taxon>Whippomorpha</taxon>
        <taxon>Cetacea</taxon>
        <taxon>Odontoceti</taxon>
        <taxon>Pontoporiidae</taxon>
        <taxon>Pontoporia</taxon>
    </lineage>
</organism>
<feature type="region of interest" description="Disordered" evidence="1">
    <location>
        <begin position="152"/>
        <end position="197"/>
    </location>
</feature>
<evidence type="ECO:0000313" key="3">
    <source>
        <dbReference type="Proteomes" id="UP001165941"/>
    </source>
</evidence>
<dbReference type="EMBL" id="PGGH01109489">
    <property type="protein sequence ID" value="NIG59497.1"/>
    <property type="molecule type" value="Genomic_DNA"/>
</dbReference>